<accession>A0A1Q9CNM6</accession>
<sequence>MLPSMAASDGPPTKICKRDWEDLILAKGSYENTLPDDAMPFVNRTTELFAIIEENIKAIRQLNIPTNLTDYRKMKVCFAAQMFGAGKTMLGRNLVPQLKLAKSDLQAHLKAFLDKEKAKGEDGRKFAAFFIQEVEFFKQATRLYVDLRGISDVAVVSSIVARVANTDMPQQTDVAEGIAKVLMEAAKITQKPLFVHFDEIGGFQVTDLRKLRDGVIRTWASMNQEAVKGEVMPRIYFYFSGKSVPLLGLGSPHSPVGTRWIILDKLHEQHVGVIRKELLSEVECCAEIDGRLCQWTGGAPRLLLYTLRYLYSWKPNLSTPHAVDVAMSDAYSCFKGIDMVARDIFITGVENSPEGTALKDAWLQLLVLAQLKVPIQMNTEIATRTMQFSVEKLLSVLNVYITRGPGALENAAEVKDVSFYIDIMDFIKVFVMETYEQNFRTPLFFGDSAGAGLSADDVLERLVEHRIIVQACLADKTTWKALLSPLLDKSKHAGKGVQLDKHAPIKWMPAATAACKVNVTNEDTEEQVLQRSTIPPQSLTKVVNDKLRSNRIYRPRPKSKSADTIIKQEDFVLEIQDKSGLGAPLEWAAVCTEVEKSIKDNEVSLLFIALALGPELFGCVGSGSLCLAAGTYCISTKGFLLFRPREATQWTFQCSQGIWKPFDDNQTGEGKKCLQVRPSLEVIIASAEAVEGFLGSDDFNSVRRLACGKERSQKISIPFISRFFGFSTIKVDIAAEGKLSKAFCFLSCVLTDGELTDALNRLLWILIVRMRLHITCEAVPPQRSRQSFGPVNFARTTTSMDGTEFQIAGNAFKLTGAIADVAISASPLSESSVDDLKDRKWVKEDEANELNRGTSKPSKIATGSRCHKRRTMCKLHVAAAFTDAFFLRCGFA</sequence>
<gene>
    <name evidence="1" type="ORF">AK812_SmicGene34647</name>
</gene>
<protein>
    <submittedName>
        <fullName evidence="1">Uncharacterized protein</fullName>
    </submittedName>
</protein>
<dbReference type="EMBL" id="LSRX01001040">
    <property type="protein sequence ID" value="OLP84467.1"/>
    <property type="molecule type" value="Genomic_DNA"/>
</dbReference>
<dbReference type="OrthoDB" id="407487at2759"/>
<name>A0A1Q9CNM6_SYMMI</name>
<dbReference type="Proteomes" id="UP000186817">
    <property type="component" value="Unassembled WGS sequence"/>
</dbReference>
<keyword evidence="2" id="KW-1185">Reference proteome</keyword>
<proteinExistence type="predicted"/>
<reference evidence="1 2" key="1">
    <citation type="submission" date="2016-02" db="EMBL/GenBank/DDBJ databases">
        <title>Genome analysis of coral dinoflagellate symbionts highlights evolutionary adaptations to a symbiotic lifestyle.</title>
        <authorList>
            <person name="Aranda M."/>
            <person name="Li Y."/>
            <person name="Liew Y.J."/>
            <person name="Baumgarten S."/>
            <person name="Simakov O."/>
            <person name="Wilson M."/>
            <person name="Piel J."/>
            <person name="Ashoor H."/>
            <person name="Bougouffa S."/>
            <person name="Bajic V.B."/>
            <person name="Ryu T."/>
            <person name="Ravasi T."/>
            <person name="Bayer T."/>
            <person name="Micklem G."/>
            <person name="Kim H."/>
            <person name="Bhak J."/>
            <person name="Lajeunesse T.C."/>
            <person name="Voolstra C.R."/>
        </authorList>
    </citation>
    <scope>NUCLEOTIDE SEQUENCE [LARGE SCALE GENOMIC DNA]</scope>
    <source>
        <strain evidence="1 2">CCMP2467</strain>
    </source>
</reference>
<comment type="caution">
    <text evidence="1">The sequence shown here is derived from an EMBL/GenBank/DDBJ whole genome shotgun (WGS) entry which is preliminary data.</text>
</comment>
<evidence type="ECO:0000313" key="1">
    <source>
        <dbReference type="EMBL" id="OLP84467.1"/>
    </source>
</evidence>
<dbReference type="AlphaFoldDB" id="A0A1Q9CNM6"/>
<organism evidence="1 2">
    <name type="scientific">Symbiodinium microadriaticum</name>
    <name type="common">Dinoflagellate</name>
    <name type="synonym">Zooxanthella microadriatica</name>
    <dbReference type="NCBI Taxonomy" id="2951"/>
    <lineage>
        <taxon>Eukaryota</taxon>
        <taxon>Sar</taxon>
        <taxon>Alveolata</taxon>
        <taxon>Dinophyceae</taxon>
        <taxon>Suessiales</taxon>
        <taxon>Symbiodiniaceae</taxon>
        <taxon>Symbiodinium</taxon>
    </lineage>
</organism>
<evidence type="ECO:0000313" key="2">
    <source>
        <dbReference type="Proteomes" id="UP000186817"/>
    </source>
</evidence>